<comment type="similarity">
    <text evidence="2">Belongs to the mitochondrion-specific ribosomal protein mL41 family.</text>
</comment>
<dbReference type="PANTHER" id="PTHR21338">
    <property type="entry name" value="MITOCHONDRIAL RIBOSOMAL PROTEIN L41"/>
    <property type="match status" value="1"/>
</dbReference>
<name>A0A091CQL1_FUKDA</name>
<evidence type="ECO:0000256" key="6">
    <source>
        <dbReference type="ARBA" id="ARBA00023274"/>
    </source>
</evidence>
<keyword evidence="4 8" id="KW-0689">Ribosomal protein</keyword>
<feature type="region of interest" description="Disordered" evidence="7">
    <location>
        <begin position="32"/>
        <end position="52"/>
    </location>
</feature>
<dbReference type="GO" id="GO:0003735">
    <property type="term" value="F:structural constituent of ribosome"/>
    <property type="evidence" value="ECO:0007669"/>
    <property type="project" value="InterPro"/>
</dbReference>
<dbReference type="PANTHER" id="PTHR21338:SF0">
    <property type="entry name" value="LARGE RIBOSOMAL SUBUNIT PROTEIN ML41"/>
    <property type="match status" value="1"/>
</dbReference>
<evidence type="ECO:0000256" key="5">
    <source>
        <dbReference type="ARBA" id="ARBA00023128"/>
    </source>
</evidence>
<keyword evidence="5" id="KW-0496">Mitochondrion</keyword>
<protein>
    <submittedName>
        <fullName evidence="8">39S ribosomal protein L41, mitochondrial</fullName>
    </submittedName>
</protein>
<evidence type="ECO:0000313" key="8">
    <source>
        <dbReference type="EMBL" id="KFO21444.1"/>
    </source>
</evidence>
<dbReference type="Proteomes" id="UP000028990">
    <property type="component" value="Unassembled WGS sequence"/>
</dbReference>
<accession>A0A091CQL1</accession>
<keyword evidence="6" id="KW-0687">Ribonucleoprotein</keyword>
<gene>
    <name evidence="8" type="ORF">H920_17085</name>
</gene>
<evidence type="ECO:0000256" key="3">
    <source>
        <dbReference type="ARBA" id="ARBA00022946"/>
    </source>
</evidence>
<keyword evidence="9" id="KW-1185">Reference proteome</keyword>
<evidence type="ECO:0000256" key="4">
    <source>
        <dbReference type="ARBA" id="ARBA00022980"/>
    </source>
</evidence>
<dbReference type="STRING" id="885580.ENSFDAP00000014034"/>
<comment type="subcellular location">
    <subcellularLocation>
        <location evidence="1">Mitochondrion</location>
    </subcellularLocation>
</comment>
<evidence type="ECO:0000256" key="2">
    <source>
        <dbReference type="ARBA" id="ARBA00010152"/>
    </source>
</evidence>
<reference evidence="8 9" key="1">
    <citation type="submission" date="2013-11" db="EMBL/GenBank/DDBJ databases">
        <title>The Damaraland mole rat (Fukomys damarensis) genome and evolution of African mole rats.</title>
        <authorList>
            <person name="Gladyshev V.N."/>
            <person name="Fang X."/>
        </authorList>
    </citation>
    <scope>NUCLEOTIDE SEQUENCE [LARGE SCALE GENOMIC DNA]</scope>
    <source>
        <tissue evidence="8">Liver</tissue>
    </source>
</reference>
<dbReference type="Pfam" id="PF09809">
    <property type="entry name" value="MRP-L27"/>
    <property type="match status" value="1"/>
</dbReference>
<dbReference type="EMBL" id="KN124375">
    <property type="protein sequence ID" value="KFO21444.1"/>
    <property type="molecule type" value="Genomic_DNA"/>
</dbReference>
<sequence>MRGHRVAVGGNCRAAPVAADVLVSVAGPGARVQRLSPPGAGPRAPDSPDVRAPGTRLPLHELAASSVVPPPHRVRLSIGVAMTNLSSSSCSVAVVSRESCGLGGVAESVSWSFAGFGCRDVRAAGPGYSMGFLTTVTQGLVRGADRMSKWTSKRGPRTFYKGRGAKRTGVHALGWKFVQIKEQVPEFIVPNLTGFKLKPYVNYRVPAGTDTPLTARALFMETVAPAIERDLKEGTFDPDNLEKYGFEPTQEGKLFQLYPKNFPR</sequence>
<evidence type="ECO:0000256" key="1">
    <source>
        <dbReference type="ARBA" id="ARBA00004173"/>
    </source>
</evidence>
<evidence type="ECO:0000313" key="9">
    <source>
        <dbReference type="Proteomes" id="UP000028990"/>
    </source>
</evidence>
<dbReference type="GO" id="GO:0005762">
    <property type="term" value="C:mitochondrial large ribosomal subunit"/>
    <property type="evidence" value="ECO:0007669"/>
    <property type="project" value="InterPro"/>
</dbReference>
<dbReference type="InterPro" id="IPR019189">
    <property type="entry name" value="Ribosomal_mL41"/>
</dbReference>
<dbReference type="eggNOG" id="KOG4756">
    <property type="taxonomic scope" value="Eukaryota"/>
</dbReference>
<dbReference type="GO" id="GO:0006412">
    <property type="term" value="P:translation"/>
    <property type="evidence" value="ECO:0007669"/>
    <property type="project" value="TreeGrafter"/>
</dbReference>
<keyword evidence="3" id="KW-0809">Transit peptide</keyword>
<proteinExistence type="inferred from homology"/>
<organism evidence="8 9">
    <name type="scientific">Fukomys damarensis</name>
    <name type="common">Damaraland mole rat</name>
    <name type="synonym">Cryptomys damarensis</name>
    <dbReference type="NCBI Taxonomy" id="885580"/>
    <lineage>
        <taxon>Eukaryota</taxon>
        <taxon>Metazoa</taxon>
        <taxon>Chordata</taxon>
        <taxon>Craniata</taxon>
        <taxon>Vertebrata</taxon>
        <taxon>Euteleostomi</taxon>
        <taxon>Mammalia</taxon>
        <taxon>Eutheria</taxon>
        <taxon>Euarchontoglires</taxon>
        <taxon>Glires</taxon>
        <taxon>Rodentia</taxon>
        <taxon>Hystricomorpha</taxon>
        <taxon>Bathyergidae</taxon>
        <taxon>Fukomys</taxon>
    </lineage>
</organism>
<evidence type="ECO:0000256" key="7">
    <source>
        <dbReference type="SAM" id="MobiDB-lite"/>
    </source>
</evidence>
<dbReference type="AlphaFoldDB" id="A0A091CQL1"/>